<accession>A0ABR2VWM8</accession>
<keyword evidence="6" id="KW-0812">Transmembrane</keyword>
<keyword evidence="6" id="KW-1133">Transmembrane helix</keyword>
<organism evidence="7 8">
    <name type="scientific">Basidiobolus ranarum</name>
    <dbReference type="NCBI Taxonomy" id="34480"/>
    <lineage>
        <taxon>Eukaryota</taxon>
        <taxon>Fungi</taxon>
        <taxon>Fungi incertae sedis</taxon>
        <taxon>Zoopagomycota</taxon>
        <taxon>Entomophthoromycotina</taxon>
        <taxon>Basidiobolomycetes</taxon>
        <taxon>Basidiobolales</taxon>
        <taxon>Basidiobolaceae</taxon>
        <taxon>Basidiobolus</taxon>
    </lineage>
</organism>
<keyword evidence="8" id="KW-1185">Reference proteome</keyword>
<dbReference type="PANTHER" id="PTHR22913:SF12">
    <property type="entry name" value="MANNURONAN SYNTHASE"/>
    <property type="match status" value="1"/>
</dbReference>
<comment type="subcellular location">
    <subcellularLocation>
        <location evidence="1">Cell membrane</location>
    </subcellularLocation>
</comment>
<evidence type="ECO:0000313" key="7">
    <source>
        <dbReference type="EMBL" id="KAK9708350.1"/>
    </source>
</evidence>
<name>A0ABR2VWM8_9FUNG</name>
<evidence type="ECO:0000256" key="2">
    <source>
        <dbReference type="ARBA" id="ARBA00022475"/>
    </source>
</evidence>
<dbReference type="SUPFAM" id="SSF53448">
    <property type="entry name" value="Nucleotide-diphospho-sugar transferases"/>
    <property type="match status" value="1"/>
</dbReference>
<feature type="transmembrane region" description="Helical" evidence="6">
    <location>
        <begin position="53"/>
        <end position="72"/>
    </location>
</feature>
<evidence type="ECO:0000256" key="6">
    <source>
        <dbReference type="SAM" id="Phobius"/>
    </source>
</evidence>
<dbReference type="PANTHER" id="PTHR22913">
    <property type="entry name" value="HYALURONAN SYNTHASE"/>
    <property type="match status" value="1"/>
</dbReference>
<proteinExistence type="predicted"/>
<keyword evidence="3" id="KW-0328">Glycosyltransferase</keyword>
<evidence type="ECO:0000256" key="4">
    <source>
        <dbReference type="ARBA" id="ARBA00022679"/>
    </source>
</evidence>
<keyword evidence="2" id="KW-1003">Cell membrane</keyword>
<dbReference type="Pfam" id="PF13641">
    <property type="entry name" value="Glyco_tranf_2_3"/>
    <property type="match status" value="1"/>
</dbReference>
<feature type="transmembrane region" description="Helical" evidence="6">
    <location>
        <begin position="19"/>
        <end position="41"/>
    </location>
</feature>
<protein>
    <submittedName>
        <fullName evidence="7">Uncharacterized protein</fullName>
    </submittedName>
</protein>
<gene>
    <name evidence="7" type="ORF">K7432_009690</name>
</gene>
<keyword evidence="4" id="KW-0808">Transferase</keyword>
<evidence type="ECO:0000256" key="5">
    <source>
        <dbReference type="ARBA" id="ARBA00023136"/>
    </source>
</evidence>
<evidence type="ECO:0000313" key="8">
    <source>
        <dbReference type="Proteomes" id="UP001479436"/>
    </source>
</evidence>
<dbReference type="EMBL" id="JASJQH010007491">
    <property type="protein sequence ID" value="KAK9708350.1"/>
    <property type="molecule type" value="Genomic_DNA"/>
</dbReference>
<evidence type="ECO:0000256" key="1">
    <source>
        <dbReference type="ARBA" id="ARBA00004236"/>
    </source>
</evidence>
<keyword evidence="5 6" id="KW-0472">Membrane</keyword>
<dbReference type="Gene3D" id="3.90.550.10">
    <property type="entry name" value="Spore Coat Polysaccharide Biosynthesis Protein SpsA, Chain A"/>
    <property type="match status" value="1"/>
</dbReference>
<dbReference type="Proteomes" id="UP001479436">
    <property type="component" value="Unassembled WGS sequence"/>
</dbReference>
<dbReference type="InterPro" id="IPR029044">
    <property type="entry name" value="Nucleotide-diphossugar_trans"/>
</dbReference>
<feature type="transmembrane region" description="Helical" evidence="6">
    <location>
        <begin position="411"/>
        <end position="431"/>
    </location>
</feature>
<comment type="caution">
    <text evidence="7">The sequence shown here is derived from an EMBL/GenBank/DDBJ whole genome shotgun (WGS) entry which is preliminary data.</text>
</comment>
<reference evidence="7 8" key="1">
    <citation type="submission" date="2023-04" db="EMBL/GenBank/DDBJ databases">
        <title>Genome of Basidiobolus ranarum AG-B5.</title>
        <authorList>
            <person name="Stajich J.E."/>
            <person name="Carter-House D."/>
            <person name="Gryganskyi A."/>
        </authorList>
    </citation>
    <scope>NUCLEOTIDE SEQUENCE [LARGE SCALE GENOMIC DNA]</scope>
    <source>
        <strain evidence="7 8">AG-B5</strain>
    </source>
</reference>
<feature type="transmembrane region" description="Helical" evidence="6">
    <location>
        <begin position="379"/>
        <end position="399"/>
    </location>
</feature>
<sequence length="442" mass="50712">MPAASAAPTSTPVSLTKKLLWISSVLAVLSMPYYISLPASIQTSFQLGSRQISFFYAILMFTNIFTIITFSLNRRTVNRRVRNRDPNWEGMTTAVLAVGYREDPILLEGCLKSLIALRYQPNRKIFLIIDGDEEQDEYMAEIFERVFQYHNPVVLRPKFLVADVGKDHPLTLKLNQQIEEATGPICILQPHRGKRAAMYTGFSALIHSGIEAVLVTDSDTYLDPDCIKELAFCVSESPRIGAATGDVRIYNTGTWISFLSSLWYWFAFNVERGSQSYHEVVNCVSGPLGLYRMSAISEIMDKWMQQSFMGVMCTYGDDRHLTNLVLRSGLKVKFTHHATCYTDTPITFVAWFTQQTRWSKSFFREIPIQLACMHRHSPYMTFALIYHLMYPIFMVYDMVMCICFEEFTQVMWWAIWIFSLGAVKGLFATILTGDCRFFFLPV</sequence>
<evidence type="ECO:0000256" key="3">
    <source>
        <dbReference type="ARBA" id="ARBA00022676"/>
    </source>
</evidence>